<dbReference type="Gene3D" id="3.40.50.300">
    <property type="entry name" value="P-loop containing nucleotide triphosphate hydrolases"/>
    <property type="match status" value="1"/>
</dbReference>
<dbReference type="EMBL" id="QEFC01001221">
    <property type="protein sequence ID" value="KAE9458970.1"/>
    <property type="molecule type" value="Genomic_DNA"/>
</dbReference>
<dbReference type="PANTHER" id="PTHR48102:SF6">
    <property type="entry name" value="CLP PROTEASE REGULATORY SUBUNIT CLPX1, MITOCHONDRIAL"/>
    <property type="match status" value="1"/>
</dbReference>
<dbReference type="Proteomes" id="UP000428333">
    <property type="component" value="Linkage Group LG05"/>
</dbReference>
<protein>
    <submittedName>
        <fullName evidence="1">Uncharacterized protein</fullName>
    </submittedName>
</protein>
<reference evidence="1 2" key="1">
    <citation type="journal article" date="2019" name="Genome Biol. Evol.">
        <title>The Rhododendron genome and chromosomal organization provide insight into shared whole-genome duplications across the heath family (Ericaceae).</title>
        <authorList>
            <person name="Soza V.L."/>
            <person name="Lindsley D."/>
            <person name="Waalkes A."/>
            <person name="Ramage E."/>
            <person name="Patwardhan R.P."/>
            <person name="Burton J.N."/>
            <person name="Adey A."/>
            <person name="Kumar A."/>
            <person name="Qiu R."/>
            <person name="Shendure J."/>
            <person name="Hall B."/>
        </authorList>
    </citation>
    <scope>NUCLEOTIDE SEQUENCE [LARGE SCALE GENOMIC DNA]</scope>
    <source>
        <strain evidence="1">RSF 1966-606</strain>
    </source>
</reference>
<evidence type="ECO:0000313" key="2">
    <source>
        <dbReference type="Proteomes" id="UP000428333"/>
    </source>
</evidence>
<comment type="caution">
    <text evidence="1">The sequence shown here is derived from an EMBL/GenBank/DDBJ whole genome shotgun (WGS) entry which is preliminary data.</text>
</comment>
<name>A0A6A4LKV4_9ERIC</name>
<evidence type="ECO:0000313" key="1">
    <source>
        <dbReference type="EMBL" id="KAE9458970.1"/>
    </source>
</evidence>
<sequence>MRACQILGKLILGQPYDQSVGTCAILVVNVPEKGARKHPRGNNIQIDTKGNLFICGGAFIDLEKTISERTVKTSFGVVWLRGGLKSFGHGFFSSGMLFSAFCGSHYDMVADISVTLGVGLRNVTDAKILNLSLSCPINSGCISCFCPINGTVECVFVLHQLCFSTDDVVGFILSNESIICAAMLMVSPGNDKDLYRPKRTYHNLEQRAAIPKIKAVVNNEEAVSECGLVKSEREHQLAQMESGKRGIDIALLCRTTSAAVLRDWALHCPLNRSGLSNCGVEISFQRLGSLLLVLFDMVVLSIPHGAYRSVCGALRPLLYANDDKAVAVMFAAFGR</sequence>
<dbReference type="OrthoDB" id="10334715at2759"/>
<dbReference type="GO" id="GO:0005524">
    <property type="term" value="F:ATP binding"/>
    <property type="evidence" value="ECO:0007669"/>
    <property type="project" value="TreeGrafter"/>
</dbReference>
<dbReference type="GO" id="GO:0051603">
    <property type="term" value="P:proteolysis involved in protein catabolic process"/>
    <property type="evidence" value="ECO:0007669"/>
    <property type="project" value="TreeGrafter"/>
</dbReference>
<dbReference type="InterPro" id="IPR050052">
    <property type="entry name" value="ATP-dep_Clp_protease_ClpX"/>
</dbReference>
<proteinExistence type="predicted"/>
<dbReference type="AlphaFoldDB" id="A0A6A4LKV4"/>
<organism evidence="1 2">
    <name type="scientific">Rhododendron williamsianum</name>
    <dbReference type="NCBI Taxonomy" id="262921"/>
    <lineage>
        <taxon>Eukaryota</taxon>
        <taxon>Viridiplantae</taxon>
        <taxon>Streptophyta</taxon>
        <taxon>Embryophyta</taxon>
        <taxon>Tracheophyta</taxon>
        <taxon>Spermatophyta</taxon>
        <taxon>Magnoliopsida</taxon>
        <taxon>eudicotyledons</taxon>
        <taxon>Gunneridae</taxon>
        <taxon>Pentapetalae</taxon>
        <taxon>asterids</taxon>
        <taxon>Ericales</taxon>
        <taxon>Ericaceae</taxon>
        <taxon>Ericoideae</taxon>
        <taxon>Rhodoreae</taxon>
        <taxon>Rhododendron</taxon>
    </lineage>
</organism>
<accession>A0A6A4LKV4</accession>
<gene>
    <name evidence="1" type="ORF">C3L33_09132</name>
</gene>
<dbReference type="GO" id="GO:0005759">
    <property type="term" value="C:mitochondrial matrix"/>
    <property type="evidence" value="ECO:0007669"/>
    <property type="project" value="TreeGrafter"/>
</dbReference>
<dbReference type="InterPro" id="IPR027417">
    <property type="entry name" value="P-loop_NTPase"/>
</dbReference>
<feature type="non-terminal residue" evidence="1">
    <location>
        <position position="1"/>
    </location>
</feature>
<dbReference type="PANTHER" id="PTHR48102">
    <property type="entry name" value="ATP-DEPENDENT CLP PROTEASE ATP-BINDING SUBUNIT CLPX-LIKE, MITOCHONDRIAL-RELATED"/>
    <property type="match status" value="1"/>
</dbReference>
<keyword evidence="2" id="KW-1185">Reference proteome</keyword>
<dbReference type="GO" id="GO:0016887">
    <property type="term" value="F:ATP hydrolysis activity"/>
    <property type="evidence" value="ECO:0007669"/>
    <property type="project" value="TreeGrafter"/>
</dbReference>